<feature type="binding site" evidence="12">
    <location>
        <position position="231"/>
    </location>
    <ligand>
        <name>S-adenosyl-L-methionine</name>
        <dbReference type="ChEBI" id="CHEBI:59789"/>
    </ligand>
</feature>
<feature type="binding site" evidence="12">
    <location>
        <position position="104"/>
    </location>
    <ligand>
        <name>S-adenosyl-L-methionine</name>
        <dbReference type="ChEBI" id="CHEBI:59789"/>
    </ligand>
</feature>
<evidence type="ECO:0000256" key="8">
    <source>
        <dbReference type="ARBA" id="ARBA00023134"/>
    </source>
</evidence>
<dbReference type="GO" id="GO:0005525">
    <property type="term" value="F:GTP binding"/>
    <property type="evidence" value="ECO:0007669"/>
    <property type="project" value="UniProtKB-UniRule"/>
</dbReference>
<comment type="pathway">
    <text evidence="12">Cofactor biosynthesis; molybdopterin biosynthesis.</text>
</comment>
<protein>
    <recommendedName>
        <fullName evidence="1 12">GTP 3',8-cyclase</fullName>
        <ecNumber evidence="1 12">4.1.99.22</ecNumber>
    </recommendedName>
    <alternativeName>
        <fullName evidence="12">Molybdenum cofactor biosynthesis protein A</fullName>
    </alternativeName>
</protein>
<organism evidence="14 15">
    <name type="scientific">Cupriavidus basilensis</name>
    <dbReference type="NCBI Taxonomy" id="68895"/>
    <lineage>
        <taxon>Bacteria</taxon>
        <taxon>Pseudomonadati</taxon>
        <taxon>Pseudomonadota</taxon>
        <taxon>Betaproteobacteria</taxon>
        <taxon>Burkholderiales</taxon>
        <taxon>Burkholderiaceae</taxon>
        <taxon>Cupriavidus</taxon>
    </lineage>
</organism>
<feature type="binding site" evidence="12">
    <location>
        <position position="57"/>
    </location>
    <ligand>
        <name>[4Fe-4S] cluster</name>
        <dbReference type="ChEBI" id="CHEBI:49883"/>
        <label>1</label>
        <note>4Fe-4S-S-AdoMet</note>
    </ligand>
</feature>
<proteinExistence type="inferred from homology"/>
<evidence type="ECO:0000256" key="10">
    <source>
        <dbReference type="ARBA" id="ARBA00023239"/>
    </source>
</evidence>
<comment type="similarity">
    <text evidence="12">Belongs to the radical SAM superfamily. MoaA family.</text>
</comment>
<evidence type="ECO:0000256" key="4">
    <source>
        <dbReference type="ARBA" id="ARBA00022723"/>
    </source>
</evidence>
<keyword evidence="3 12" id="KW-0949">S-adenosyl-L-methionine</keyword>
<dbReference type="STRING" id="68895.RR42_m1759"/>
<dbReference type="InterPro" id="IPR006638">
    <property type="entry name" value="Elp3/MiaA/NifB-like_rSAM"/>
</dbReference>
<feature type="binding site" evidence="12">
    <location>
        <position position="298"/>
    </location>
    <ligand>
        <name>[4Fe-4S] cluster</name>
        <dbReference type="ChEBI" id="CHEBI:49883"/>
        <label>2</label>
        <note>4Fe-4S-substrate</note>
    </ligand>
</feature>
<feature type="binding site" evidence="12">
    <location>
        <position position="59"/>
    </location>
    <ligand>
        <name>S-adenosyl-L-methionine</name>
        <dbReference type="ChEBI" id="CHEBI:59789"/>
    </ligand>
</feature>
<dbReference type="GO" id="GO:0006777">
    <property type="term" value="P:Mo-molybdopterin cofactor biosynthetic process"/>
    <property type="evidence" value="ECO:0007669"/>
    <property type="project" value="UniProtKB-UniRule"/>
</dbReference>
<evidence type="ECO:0000256" key="9">
    <source>
        <dbReference type="ARBA" id="ARBA00023150"/>
    </source>
</evidence>
<dbReference type="InterPro" id="IPR007197">
    <property type="entry name" value="rSAM"/>
</dbReference>
<dbReference type="OrthoDB" id="9763993at2"/>
<evidence type="ECO:0000313" key="14">
    <source>
        <dbReference type="EMBL" id="AJG19156.1"/>
    </source>
</evidence>
<evidence type="ECO:0000256" key="2">
    <source>
        <dbReference type="ARBA" id="ARBA00022485"/>
    </source>
</evidence>
<evidence type="ECO:0000256" key="12">
    <source>
        <dbReference type="HAMAP-Rule" id="MF_01225"/>
    </source>
</evidence>
<dbReference type="Proteomes" id="UP000031843">
    <property type="component" value="Chromosome main"/>
</dbReference>
<evidence type="ECO:0000256" key="11">
    <source>
        <dbReference type="ARBA" id="ARBA00048697"/>
    </source>
</evidence>
<dbReference type="SFLD" id="SFLDG01386">
    <property type="entry name" value="main_SPASM_domain-containing"/>
    <property type="match status" value="1"/>
</dbReference>
<gene>
    <name evidence="12" type="primary">moaA</name>
    <name evidence="14" type="ORF">RR42_m1759</name>
</gene>
<reference evidence="14 15" key="1">
    <citation type="journal article" date="2015" name="Genome Announc.">
        <title>Complete Genome Sequence of Cupriavidus basilensis 4G11, Isolated from the Oak Ridge Field Research Center Site.</title>
        <authorList>
            <person name="Ray J."/>
            <person name="Waters R.J."/>
            <person name="Skerker J.M."/>
            <person name="Kuehl J.V."/>
            <person name="Price M.N."/>
            <person name="Huang J."/>
            <person name="Chakraborty R."/>
            <person name="Arkin A.P."/>
            <person name="Deutschbauer A."/>
        </authorList>
    </citation>
    <scope>NUCLEOTIDE SEQUENCE [LARGE SCALE GENOMIC DNA]</scope>
    <source>
        <strain evidence="14">4G11</strain>
    </source>
</reference>
<feature type="binding site" evidence="12">
    <location>
        <position position="60"/>
    </location>
    <ligand>
        <name>[4Fe-4S] cluster</name>
        <dbReference type="ChEBI" id="CHEBI:49883"/>
        <label>1</label>
        <note>4Fe-4S-S-AdoMet</note>
    </ligand>
</feature>
<dbReference type="SUPFAM" id="SSF102114">
    <property type="entry name" value="Radical SAM enzymes"/>
    <property type="match status" value="1"/>
</dbReference>
<keyword evidence="9 12" id="KW-0501">Molybdenum cofactor biosynthesis</keyword>
<keyword evidence="4 12" id="KW-0479">Metal-binding</keyword>
<keyword evidence="7 12" id="KW-0411">Iron-sulfur</keyword>
<dbReference type="KEGG" id="cbw:RR42_m1759"/>
<dbReference type="PROSITE" id="PS51918">
    <property type="entry name" value="RADICAL_SAM"/>
    <property type="match status" value="1"/>
</dbReference>
<keyword evidence="15" id="KW-1185">Reference proteome</keyword>
<keyword evidence="6 12" id="KW-0408">Iron</keyword>
<keyword evidence="8 12" id="KW-0342">GTP-binding</keyword>
<dbReference type="GO" id="GO:1904047">
    <property type="term" value="F:S-adenosyl-L-methionine binding"/>
    <property type="evidence" value="ECO:0007669"/>
    <property type="project" value="UniProtKB-UniRule"/>
</dbReference>
<dbReference type="InterPro" id="IPR050105">
    <property type="entry name" value="MoCo_biosynth_MoaA/MoaC"/>
</dbReference>
<comment type="subunit">
    <text evidence="12">Monomer and homodimer.</text>
</comment>
<dbReference type="UniPathway" id="UPA00344"/>
<dbReference type="CDD" id="cd21117">
    <property type="entry name" value="Twitch_MoaA"/>
    <property type="match status" value="1"/>
</dbReference>
<dbReference type="InterPro" id="IPR000385">
    <property type="entry name" value="MoaA_NifB_PqqE_Fe-S-bd_CS"/>
</dbReference>
<comment type="cofactor">
    <cofactor evidence="12">
        <name>[4Fe-4S] cluster</name>
        <dbReference type="ChEBI" id="CHEBI:49883"/>
    </cofactor>
    <text evidence="12">Binds 2 [4Fe-4S] clusters. Binds 1 [4Fe-4S] cluster coordinated with 3 cysteines and an exchangeable S-adenosyl-L-methionine and 1 [4Fe-4S] cluster coordinated with 3 cysteines and the GTP-derived substrate.</text>
</comment>
<dbReference type="PROSITE" id="PS01305">
    <property type="entry name" value="MOAA_NIFB_PQQE"/>
    <property type="match status" value="1"/>
</dbReference>
<dbReference type="InterPro" id="IPR013785">
    <property type="entry name" value="Aldolase_TIM"/>
</dbReference>
<keyword evidence="5 12" id="KW-0547">Nucleotide-binding</keyword>
<dbReference type="HAMAP" id="MF_01225_B">
    <property type="entry name" value="MoaA_B"/>
    <property type="match status" value="1"/>
</dbReference>
<keyword evidence="2 12" id="KW-0004">4Fe-4S</keyword>
<comment type="function">
    <text evidence="12">Catalyzes the cyclization of GTP to (8S)-3',8-cyclo-7,8-dihydroguanosine 5'-triphosphate.</text>
</comment>
<dbReference type="EMBL" id="CP010536">
    <property type="protein sequence ID" value="AJG19156.1"/>
    <property type="molecule type" value="Genomic_DNA"/>
</dbReference>
<dbReference type="SFLD" id="SFLDS00029">
    <property type="entry name" value="Radical_SAM"/>
    <property type="match status" value="1"/>
</dbReference>
<feature type="binding site" evidence="12">
    <location>
        <position position="135"/>
    </location>
    <ligand>
        <name>GTP</name>
        <dbReference type="ChEBI" id="CHEBI:37565"/>
    </ligand>
</feature>
<dbReference type="InterPro" id="IPR010505">
    <property type="entry name" value="MoaA_twitch"/>
</dbReference>
<dbReference type="Gene3D" id="3.20.20.70">
    <property type="entry name" value="Aldolase class I"/>
    <property type="match status" value="1"/>
</dbReference>
<evidence type="ECO:0000313" key="15">
    <source>
        <dbReference type="Proteomes" id="UP000031843"/>
    </source>
</evidence>
<evidence type="ECO:0000256" key="6">
    <source>
        <dbReference type="ARBA" id="ARBA00023004"/>
    </source>
</evidence>
<dbReference type="CDD" id="cd01335">
    <property type="entry name" value="Radical_SAM"/>
    <property type="match status" value="1"/>
</dbReference>
<dbReference type="GO" id="GO:0061799">
    <property type="term" value="F:cyclic pyranopterin monophosphate synthase activity"/>
    <property type="evidence" value="ECO:0007669"/>
    <property type="project" value="TreeGrafter"/>
</dbReference>
<feature type="binding site" evidence="12">
    <location>
        <position position="312"/>
    </location>
    <ligand>
        <name>[4Fe-4S] cluster</name>
        <dbReference type="ChEBI" id="CHEBI:49883"/>
        <label>2</label>
        <note>4Fe-4S-substrate</note>
    </ligand>
</feature>
<evidence type="ECO:0000256" key="3">
    <source>
        <dbReference type="ARBA" id="ARBA00022691"/>
    </source>
</evidence>
<evidence type="ECO:0000256" key="1">
    <source>
        <dbReference type="ARBA" id="ARBA00012167"/>
    </source>
</evidence>
<dbReference type="RefSeq" id="WP_043345831.1">
    <property type="nucleotide sequence ID" value="NZ_CP010536.1"/>
</dbReference>
<dbReference type="AlphaFoldDB" id="A0A0C4YEE3"/>
<feature type="binding site" evidence="12">
    <location>
        <position position="46"/>
    </location>
    <ligand>
        <name>GTP</name>
        <dbReference type="ChEBI" id="CHEBI:37565"/>
    </ligand>
</feature>
<dbReference type="PANTHER" id="PTHR22960">
    <property type="entry name" value="MOLYBDOPTERIN COFACTOR SYNTHESIS PROTEIN A"/>
    <property type="match status" value="1"/>
</dbReference>
<dbReference type="Pfam" id="PF06463">
    <property type="entry name" value="Mob_synth_C"/>
    <property type="match status" value="1"/>
</dbReference>
<dbReference type="InterPro" id="IPR058240">
    <property type="entry name" value="rSAM_sf"/>
</dbReference>
<feature type="domain" description="Radical SAM core" evidence="13">
    <location>
        <begin position="37"/>
        <end position="261"/>
    </location>
</feature>
<dbReference type="GO" id="GO:0046872">
    <property type="term" value="F:metal ion binding"/>
    <property type="evidence" value="ECO:0007669"/>
    <property type="project" value="UniProtKB-KW"/>
</dbReference>
<dbReference type="GO" id="GO:0051539">
    <property type="term" value="F:4 iron, 4 sulfur cluster binding"/>
    <property type="evidence" value="ECO:0007669"/>
    <property type="project" value="UniProtKB-UniRule"/>
</dbReference>
<feature type="binding site" evidence="12">
    <location>
        <begin position="300"/>
        <end position="302"/>
    </location>
    <ligand>
        <name>GTP</name>
        <dbReference type="ChEBI" id="CHEBI:37565"/>
    </ligand>
</feature>
<dbReference type="Pfam" id="PF04055">
    <property type="entry name" value="Radical_SAM"/>
    <property type="match status" value="1"/>
</dbReference>
<evidence type="ECO:0000256" key="5">
    <source>
        <dbReference type="ARBA" id="ARBA00022741"/>
    </source>
</evidence>
<feature type="binding site" evidence="12">
    <location>
        <position position="100"/>
    </location>
    <ligand>
        <name>GTP</name>
        <dbReference type="ChEBI" id="CHEBI:37565"/>
    </ligand>
</feature>
<feature type="binding site" evidence="12">
    <location>
        <position position="159"/>
    </location>
    <ligand>
        <name>S-adenosyl-L-methionine</name>
        <dbReference type="ChEBI" id="CHEBI:59789"/>
    </ligand>
</feature>
<evidence type="ECO:0000259" key="13">
    <source>
        <dbReference type="PROSITE" id="PS51918"/>
    </source>
</evidence>
<keyword evidence="10 12" id="KW-0456">Lyase</keyword>
<dbReference type="PANTHER" id="PTHR22960:SF0">
    <property type="entry name" value="MOLYBDENUM COFACTOR BIOSYNTHESIS PROTEIN 1"/>
    <property type="match status" value="1"/>
</dbReference>
<sequence length="374" mass="41609">MTESVIPIFDLRDHRYRSMTPGIPAVLTAPSGLVADTRGRPLHDLRISVTDRCNFRCVYCMPKEVFDKDYTFLPHSELLSFEEIERAARLFVAHGVEKIRLTGGEPLLRKNIEKLVEMLARIDTVSGKPLDLTLTTNASLLARKARALRDAGLTRVSVSLDAIDDATFRRMNDVDFAVRDVLDGIETAQAAGLAPIKVNMVVKRGTNDGEIVPMAAHFRGSGIIMRFIEFMDVGASNHWQMDEVLPSADVVRRIHAAFPLEAIPANYSGETAERWRYRDGAGEIGVISSVTHAFCGDCSRIRLSTEGRLYLCLFATEGYDLRALLRGEHSDLEISNAIAGVWQGRTDHYSEQRSDPAVRQARAENKIEMSYIGG</sequence>
<feature type="binding site" evidence="12">
    <location>
        <position position="295"/>
    </location>
    <ligand>
        <name>[4Fe-4S] cluster</name>
        <dbReference type="ChEBI" id="CHEBI:49883"/>
        <label>2</label>
        <note>4Fe-4S-substrate</note>
    </ligand>
</feature>
<name>A0A0C4YEE3_9BURK</name>
<comment type="catalytic activity">
    <reaction evidence="11 12">
        <text>GTP + AH2 + S-adenosyl-L-methionine = (8S)-3',8-cyclo-7,8-dihydroguanosine 5'-triphosphate + 5'-deoxyadenosine + L-methionine + A + H(+)</text>
        <dbReference type="Rhea" id="RHEA:49576"/>
        <dbReference type="ChEBI" id="CHEBI:13193"/>
        <dbReference type="ChEBI" id="CHEBI:15378"/>
        <dbReference type="ChEBI" id="CHEBI:17319"/>
        <dbReference type="ChEBI" id="CHEBI:17499"/>
        <dbReference type="ChEBI" id="CHEBI:37565"/>
        <dbReference type="ChEBI" id="CHEBI:57844"/>
        <dbReference type="ChEBI" id="CHEBI:59789"/>
        <dbReference type="ChEBI" id="CHEBI:131766"/>
        <dbReference type="EC" id="4.1.99.22"/>
    </reaction>
</comment>
<dbReference type="InterPro" id="IPR013483">
    <property type="entry name" value="MoaA"/>
</dbReference>
<dbReference type="NCBIfam" id="TIGR02666">
    <property type="entry name" value="moaA"/>
    <property type="match status" value="1"/>
</dbReference>
<dbReference type="SMART" id="SM00729">
    <property type="entry name" value="Elp3"/>
    <property type="match status" value="1"/>
</dbReference>
<evidence type="ECO:0000256" key="7">
    <source>
        <dbReference type="ARBA" id="ARBA00023014"/>
    </source>
</evidence>
<accession>A0A0C4YEE3</accession>
<dbReference type="InterPro" id="IPR040064">
    <property type="entry name" value="MoaA-like"/>
</dbReference>
<dbReference type="EC" id="4.1.99.22" evidence="1 12"/>
<feature type="binding site" evidence="12">
    <location>
        <position position="197"/>
    </location>
    <ligand>
        <name>GTP</name>
        <dbReference type="ChEBI" id="CHEBI:37565"/>
    </ligand>
</feature>
<dbReference type="SFLD" id="SFLDG01383">
    <property type="entry name" value="cyclic_pyranopterin_phosphate"/>
    <property type="match status" value="1"/>
</dbReference>
<feature type="binding site" evidence="12">
    <location>
        <position position="53"/>
    </location>
    <ligand>
        <name>[4Fe-4S] cluster</name>
        <dbReference type="ChEBI" id="CHEBI:49883"/>
        <label>1</label>
        <note>4Fe-4S-S-AdoMet</note>
    </ligand>
</feature>
<dbReference type="SFLD" id="SFLDG01067">
    <property type="entry name" value="SPASM/twitch_domain_containing"/>
    <property type="match status" value="1"/>
</dbReference>
<dbReference type="GO" id="GO:0061798">
    <property type="term" value="F:GTP 3',8'-cyclase activity"/>
    <property type="evidence" value="ECO:0007669"/>
    <property type="project" value="UniProtKB-UniRule"/>
</dbReference>